<dbReference type="AlphaFoldDB" id="A0A0L0EZS9"/>
<feature type="non-terminal residue" evidence="1">
    <location>
        <position position="1"/>
    </location>
</feature>
<reference evidence="1 2" key="1">
    <citation type="submission" date="2011-02" db="EMBL/GenBank/DDBJ databases">
        <title>The Genome Sequence of Sphaeroforma arctica JP610.</title>
        <authorList>
            <consortium name="The Broad Institute Genome Sequencing Platform"/>
            <person name="Russ C."/>
            <person name="Cuomo C."/>
            <person name="Young S.K."/>
            <person name="Zeng Q."/>
            <person name="Gargeya S."/>
            <person name="Alvarado L."/>
            <person name="Berlin A."/>
            <person name="Chapman S.B."/>
            <person name="Chen Z."/>
            <person name="Freedman E."/>
            <person name="Gellesch M."/>
            <person name="Goldberg J."/>
            <person name="Griggs A."/>
            <person name="Gujja S."/>
            <person name="Heilman E."/>
            <person name="Heiman D."/>
            <person name="Howarth C."/>
            <person name="Mehta T."/>
            <person name="Neiman D."/>
            <person name="Pearson M."/>
            <person name="Roberts A."/>
            <person name="Saif S."/>
            <person name="Shea T."/>
            <person name="Shenoy N."/>
            <person name="Sisk P."/>
            <person name="Stolte C."/>
            <person name="Sykes S."/>
            <person name="White J."/>
            <person name="Yandava C."/>
            <person name="Burger G."/>
            <person name="Gray M.W."/>
            <person name="Holland P.W.H."/>
            <person name="King N."/>
            <person name="Lang F.B.F."/>
            <person name="Roger A.J."/>
            <person name="Ruiz-Trillo I."/>
            <person name="Haas B."/>
            <person name="Nusbaum C."/>
            <person name="Birren B."/>
        </authorList>
    </citation>
    <scope>NUCLEOTIDE SEQUENCE [LARGE SCALE GENOMIC DNA]</scope>
    <source>
        <strain evidence="1 2">JP610</strain>
    </source>
</reference>
<dbReference type="Proteomes" id="UP000054560">
    <property type="component" value="Unassembled WGS sequence"/>
</dbReference>
<evidence type="ECO:0000313" key="1">
    <source>
        <dbReference type="EMBL" id="KNC69906.1"/>
    </source>
</evidence>
<accession>A0A0L0EZS9</accession>
<dbReference type="EMBL" id="KQ252838">
    <property type="protein sequence ID" value="KNC69906.1"/>
    <property type="molecule type" value="Genomic_DNA"/>
</dbReference>
<gene>
    <name evidence="1" type="ORF">SARC_17575</name>
</gene>
<proteinExistence type="predicted"/>
<protein>
    <submittedName>
        <fullName evidence="1">Uncharacterized protein</fullName>
    </submittedName>
</protein>
<evidence type="ECO:0000313" key="2">
    <source>
        <dbReference type="Proteomes" id="UP000054560"/>
    </source>
</evidence>
<feature type="non-terminal residue" evidence="1">
    <location>
        <position position="57"/>
    </location>
</feature>
<organism evidence="1 2">
    <name type="scientific">Sphaeroforma arctica JP610</name>
    <dbReference type="NCBI Taxonomy" id="667725"/>
    <lineage>
        <taxon>Eukaryota</taxon>
        <taxon>Ichthyosporea</taxon>
        <taxon>Ichthyophonida</taxon>
        <taxon>Sphaeroforma</taxon>
    </lineage>
</organism>
<name>A0A0L0EZS9_9EUKA</name>
<sequence length="57" mass="6595">EKNEKFVRLESHIFFDNAYVDTNEDGQSDTLAGDLGFNTYAQKLLELVPQFVDERRA</sequence>
<keyword evidence="2" id="KW-1185">Reference proteome</keyword>
<dbReference type="GeneID" id="25918079"/>
<dbReference type="RefSeq" id="XP_014143808.1">
    <property type="nucleotide sequence ID" value="XM_014288333.1"/>
</dbReference>